<name>A0A915I1F2_ROMCU</name>
<keyword evidence="1" id="KW-1185">Reference proteome</keyword>
<accession>A0A915I1F2</accession>
<dbReference type="WBParaSite" id="nRc.2.0.1.t07530-RA">
    <property type="protein sequence ID" value="nRc.2.0.1.t07530-RA"/>
    <property type="gene ID" value="nRc.2.0.1.g07530"/>
</dbReference>
<dbReference type="AlphaFoldDB" id="A0A915I1F2"/>
<organism evidence="1 2">
    <name type="scientific">Romanomermis culicivorax</name>
    <name type="common">Nematode worm</name>
    <dbReference type="NCBI Taxonomy" id="13658"/>
    <lineage>
        <taxon>Eukaryota</taxon>
        <taxon>Metazoa</taxon>
        <taxon>Ecdysozoa</taxon>
        <taxon>Nematoda</taxon>
        <taxon>Enoplea</taxon>
        <taxon>Dorylaimia</taxon>
        <taxon>Mermithida</taxon>
        <taxon>Mermithoidea</taxon>
        <taxon>Mermithidae</taxon>
        <taxon>Romanomermis</taxon>
    </lineage>
</organism>
<evidence type="ECO:0000313" key="1">
    <source>
        <dbReference type="Proteomes" id="UP000887565"/>
    </source>
</evidence>
<protein>
    <submittedName>
        <fullName evidence="2">Uncharacterized protein</fullName>
    </submittedName>
</protein>
<dbReference type="Proteomes" id="UP000887565">
    <property type="component" value="Unplaced"/>
</dbReference>
<sequence>MRTNRTYCGIWRGTWCNCSYRESRIRLYLRNPGSTGSNGSPLENSNFLEYSDLIMENADFKAKDNGYNNFLLRWYISADCVIIWQLLEVARSSELVCKKPYWMKSLEVFNVQSIVGSSVTPPTVDAKTEAG</sequence>
<proteinExistence type="predicted"/>
<evidence type="ECO:0000313" key="2">
    <source>
        <dbReference type="WBParaSite" id="nRc.2.0.1.t07530-RA"/>
    </source>
</evidence>
<reference evidence="2" key="1">
    <citation type="submission" date="2022-11" db="UniProtKB">
        <authorList>
            <consortium name="WormBaseParasite"/>
        </authorList>
    </citation>
    <scope>IDENTIFICATION</scope>
</reference>